<dbReference type="Proteomes" id="UP001592531">
    <property type="component" value="Unassembled WGS sequence"/>
</dbReference>
<dbReference type="InterPro" id="IPR042525">
    <property type="entry name" value="Rad52_Rad59_Rad22_sf"/>
</dbReference>
<name>A0ABV6VYD5_9ACTN</name>
<dbReference type="Pfam" id="PF04098">
    <property type="entry name" value="Rad52_Rad22"/>
    <property type="match status" value="1"/>
</dbReference>
<feature type="region of interest" description="Disordered" evidence="4">
    <location>
        <begin position="182"/>
        <end position="206"/>
    </location>
</feature>
<comment type="caution">
    <text evidence="5">The sequence shown here is derived from an EMBL/GenBank/DDBJ whole genome shotgun (WGS) entry which is preliminary data.</text>
</comment>
<sequence>MTVSTPPRGLTAQQLEWLLKPLDPARVLPDERGMAYLAQWDARRWLLRILGWGGFDIETLALDLVREIEHPDPNPDAERGPKPRWTVIYRAQVRLTIRDPHGTQLARFDDVAVAESARQPSLGDAHDNAAKSALSGALKRASVNLGDQFGLSLYSGVKRGQPITQAVVATIGNTATATALHTSTTAPVDPPVTEDPAAGEPTNAHAAQAAAEPECSCTMEMIIEHGDHAPGCALSDPAGSL</sequence>
<reference evidence="5 6" key="1">
    <citation type="submission" date="2024-09" db="EMBL/GenBank/DDBJ databases">
        <authorList>
            <person name="Lee S.D."/>
        </authorList>
    </citation>
    <scope>NUCLEOTIDE SEQUENCE [LARGE SCALE GENOMIC DNA]</scope>
    <source>
        <strain evidence="5 6">N8-3</strain>
    </source>
</reference>
<organism evidence="5 6">
    <name type="scientific">Streptacidiphilus cavernicola</name>
    <dbReference type="NCBI Taxonomy" id="3342716"/>
    <lineage>
        <taxon>Bacteria</taxon>
        <taxon>Bacillati</taxon>
        <taxon>Actinomycetota</taxon>
        <taxon>Actinomycetes</taxon>
        <taxon>Kitasatosporales</taxon>
        <taxon>Streptomycetaceae</taxon>
        <taxon>Streptacidiphilus</taxon>
    </lineage>
</organism>
<comment type="similarity">
    <text evidence="1">Belongs to the RAD52 family.</text>
</comment>
<evidence type="ECO:0000313" key="5">
    <source>
        <dbReference type="EMBL" id="MFC1418769.1"/>
    </source>
</evidence>
<keyword evidence="2" id="KW-0227">DNA damage</keyword>
<dbReference type="InterPro" id="IPR041247">
    <property type="entry name" value="Rad52_fam"/>
</dbReference>
<evidence type="ECO:0000256" key="3">
    <source>
        <dbReference type="ARBA" id="ARBA00023204"/>
    </source>
</evidence>
<evidence type="ECO:0000313" key="6">
    <source>
        <dbReference type="Proteomes" id="UP001592531"/>
    </source>
</evidence>
<keyword evidence="6" id="KW-1185">Reference proteome</keyword>
<dbReference type="RefSeq" id="WP_380537565.1">
    <property type="nucleotide sequence ID" value="NZ_JBHFAB010000013.1"/>
</dbReference>
<dbReference type="SUPFAM" id="SSF54768">
    <property type="entry name" value="dsRNA-binding domain-like"/>
    <property type="match status" value="1"/>
</dbReference>
<protein>
    <submittedName>
        <fullName evidence="5">Rad52/Rad22 family DNA repair protein</fullName>
    </submittedName>
</protein>
<keyword evidence="3" id="KW-0234">DNA repair</keyword>
<evidence type="ECO:0000256" key="2">
    <source>
        <dbReference type="ARBA" id="ARBA00022763"/>
    </source>
</evidence>
<dbReference type="EMBL" id="JBHFAB010000013">
    <property type="protein sequence ID" value="MFC1418769.1"/>
    <property type="molecule type" value="Genomic_DNA"/>
</dbReference>
<dbReference type="Gene3D" id="3.30.390.80">
    <property type="entry name" value="DNA repair protein Rad52/59/22"/>
    <property type="match status" value="1"/>
</dbReference>
<gene>
    <name evidence="5" type="ORF">ACEZDE_19330</name>
</gene>
<accession>A0ABV6VYD5</accession>
<proteinExistence type="inferred from homology"/>
<evidence type="ECO:0000256" key="4">
    <source>
        <dbReference type="SAM" id="MobiDB-lite"/>
    </source>
</evidence>
<evidence type="ECO:0000256" key="1">
    <source>
        <dbReference type="ARBA" id="ARBA00006638"/>
    </source>
</evidence>